<dbReference type="AlphaFoldDB" id="A0A839XPA0"/>
<feature type="transmembrane region" description="Helical" evidence="2">
    <location>
        <begin position="74"/>
        <end position="93"/>
    </location>
</feature>
<evidence type="ECO:0000313" key="5">
    <source>
        <dbReference type="Proteomes" id="UP000564573"/>
    </source>
</evidence>
<keyword evidence="5" id="KW-1185">Reference proteome</keyword>
<dbReference type="PANTHER" id="PTHR34351">
    <property type="entry name" value="SLR1927 PROTEIN-RELATED"/>
    <property type="match status" value="1"/>
</dbReference>
<name>A0A839XPA0_9PSEU</name>
<reference evidence="4 5" key="1">
    <citation type="submission" date="2020-08" db="EMBL/GenBank/DDBJ databases">
        <title>Sequencing the genomes of 1000 actinobacteria strains.</title>
        <authorList>
            <person name="Klenk H.-P."/>
        </authorList>
    </citation>
    <scope>NUCLEOTIDE SEQUENCE [LARGE SCALE GENOMIC DNA]</scope>
    <source>
        <strain evidence="4 5">DSM 45267</strain>
    </source>
</reference>
<comment type="caution">
    <text evidence="4">The sequence shown here is derived from an EMBL/GenBank/DDBJ whole genome shotgun (WGS) entry which is preliminary data.</text>
</comment>
<protein>
    <submittedName>
        <fullName evidence="4">Uncharacterized protein (DUF58 family)</fullName>
    </submittedName>
</protein>
<sequence length="462" mass="48101">MTSYAAGDPAPRTPAGRPASGTGSERATAPPAVRPRRRVLPRALSGLTTRGRCLLAAGVAAAVCAVVLDERGLLRVAAFVVALPLLAAALAAASKVRIGARRTVTPERVPAGGDGDVCLDLWRTGRLPAGEILLEDRLPPPLGPRPRFVVERLPHHPVTLRYPIRPGMRGVHRIAALRATITDPFGLCEVERDLAAPSPVVVVPRVTPLRGRPGGAGTGGVDSGSNRHHAGQGDPDVMVRQYRTGDDMRKVHWRSTARRDEIMVRVEERPWRGGTTVLLDRRAAAHHGVGHPDGSLEWAVEFAASVCVHLSGSGSPVRLADERGDVLADLPDGAGPAGGGVVLDALAALQPAHERDLAVSSGPAHAQGHELIAVLGTVGGHGIAELTHTRPRGAPSLAVLVDTASWQQPGGGPTAAVTDTAALLRAAGWRVVVAGRRADVADIWAQLCRATATTPLQAGGSR</sequence>
<feature type="domain" description="DUF58" evidence="3">
    <location>
        <begin position="239"/>
        <end position="359"/>
    </location>
</feature>
<dbReference type="Proteomes" id="UP000564573">
    <property type="component" value="Unassembled WGS sequence"/>
</dbReference>
<dbReference type="InterPro" id="IPR002881">
    <property type="entry name" value="DUF58"/>
</dbReference>
<evidence type="ECO:0000256" key="1">
    <source>
        <dbReference type="SAM" id="MobiDB-lite"/>
    </source>
</evidence>
<dbReference type="Pfam" id="PF01882">
    <property type="entry name" value="DUF58"/>
    <property type="match status" value="1"/>
</dbReference>
<evidence type="ECO:0000256" key="2">
    <source>
        <dbReference type="SAM" id="Phobius"/>
    </source>
</evidence>
<gene>
    <name evidence="4" type="ORF">FB384_004001</name>
</gene>
<feature type="region of interest" description="Disordered" evidence="1">
    <location>
        <begin position="1"/>
        <end position="35"/>
    </location>
</feature>
<keyword evidence="2" id="KW-0812">Transmembrane</keyword>
<keyword evidence="2" id="KW-1133">Transmembrane helix</keyword>
<evidence type="ECO:0000259" key="3">
    <source>
        <dbReference type="Pfam" id="PF01882"/>
    </source>
</evidence>
<dbReference type="EMBL" id="JACIBS010000002">
    <property type="protein sequence ID" value="MBB3665050.1"/>
    <property type="molecule type" value="Genomic_DNA"/>
</dbReference>
<dbReference type="PANTHER" id="PTHR34351:SF1">
    <property type="entry name" value="SLR1927 PROTEIN"/>
    <property type="match status" value="1"/>
</dbReference>
<feature type="region of interest" description="Disordered" evidence="1">
    <location>
        <begin position="206"/>
        <end position="237"/>
    </location>
</feature>
<organism evidence="4 5">
    <name type="scientific">Prauserella sediminis</name>
    <dbReference type="NCBI Taxonomy" id="577680"/>
    <lineage>
        <taxon>Bacteria</taxon>
        <taxon>Bacillati</taxon>
        <taxon>Actinomycetota</taxon>
        <taxon>Actinomycetes</taxon>
        <taxon>Pseudonocardiales</taxon>
        <taxon>Pseudonocardiaceae</taxon>
        <taxon>Prauserella</taxon>
        <taxon>Prauserella salsuginis group</taxon>
    </lineage>
</organism>
<proteinExistence type="predicted"/>
<keyword evidence="2" id="KW-0472">Membrane</keyword>
<feature type="compositionally biased region" description="Gly residues" evidence="1">
    <location>
        <begin position="212"/>
        <end position="222"/>
    </location>
</feature>
<evidence type="ECO:0000313" key="4">
    <source>
        <dbReference type="EMBL" id="MBB3665050.1"/>
    </source>
</evidence>
<accession>A0A839XPA0</accession>